<organism evidence="2 3">
    <name type="scientific">Penicilliopsis zonata CBS 506.65</name>
    <dbReference type="NCBI Taxonomy" id="1073090"/>
    <lineage>
        <taxon>Eukaryota</taxon>
        <taxon>Fungi</taxon>
        <taxon>Dikarya</taxon>
        <taxon>Ascomycota</taxon>
        <taxon>Pezizomycotina</taxon>
        <taxon>Eurotiomycetes</taxon>
        <taxon>Eurotiomycetidae</taxon>
        <taxon>Eurotiales</taxon>
        <taxon>Aspergillaceae</taxon>
        <taxon>Penicilliopsis</taxon>
    </lineage>
</organism>
<accession>A0A1L9SD06</accession>
<proteinExistence type="predicted"/>
<keyword evidence="1" id="KW-0472">Membrane</keyword>
<dbReference type="GeneID" id="34610013"/>
<dbReference type="EMBL" id="KV878346">
    <property type="protein sequence ID" value="OJJ45076.1"/>
    <property type="molecule type" value="Genomic_DNA"/>
</dbReference>
<reference evidence="3" key="1">
    <citation type="journal article" date="2017" name="Genome Biol.">
        <title>Comparative genomics reveals high biological diversity and specific adaptations in the industrially and medically important fungal genus Aspergillus.</title>
        <authorList>
            <person name="de Vries R.P."/>
            <person name="Riley R."/>
            <person name="Wiebenga A."/>
            <person name="Aguilar-Osorio G."/>
            <person name="Amillis S."/>
            <person name="Uchima C.A."/>
            <person name="Anderluh G."/>
            <person name="Asadollahi M."/>
            <person name="Askin M."/>
            <person name="Barry K."/>
            <person name="Battaglia E."/>
            <person name="Bayram O."/>
            <person name="Benocci T."/>
            <person name="Braus-Stromeyer S.A."/>
            <person name="Caldana C."/>
            <person name="Canovas D."/>
            <person name="Cerqueira G.C."/>
            <person name="Chen F."/>
            <person name="Chen W."/>
            <person name="Choi C."/>
            <person name="Clum A."/>
            <person name="Dos Santos R.A."/>
            <person name="Damasio A.R."/>
            <person name="Diallinas G."/>
            <person name="Emri T."/>
            <person name="Fekete E."/>
            <person name="Flipphi M."/>
            <person name="Freyberg S."/>
            <person name="Gallo A."/>
            <person name="Gournas C."/>
            <person name="Habgood R."/>
            <person name="Hainaut M."/>
            <person name="Harispe M.L."/>
            <person name="Henrissat B."/>
            <person name="Hilden K.S."/>
            <person name="Hope R."/>
            <person name="Hossain A."/>
            <person name="Karabika E."/>
            <person name="Karaffa L."/>
            <person name="Karanyi Z."/>
            <person name="Krasevec N."/>
            <person name="Kuo A."/>
            <person name="Kusch H."/>
            <person name="LaButti K."/>
            <person name="Lagendijk E.L."/>
            <person name="Lapidus A."/>
            <person name="Levasseur A."/>
            <person name="Lindquist E."/>
            <person name="Lipzen A."/>
            <person name="Logrieco A.F."/>
            <person name="MacCabe A."/>
            <person name="Maekelae M.R."/>
            <person name="Malavazi I."/>
            <person name="Melin P."/>
            <person name="Meyer V."/>
            <person name="Mielnichuk N."/>
            <person name="Miskei M."/>
            <person name="Molnar A.P."/>
            <person name="Mule G."/>
            <person name="Ngan C.Y."/>
            <person name="Orejas M."/>
            <person name="Orosz E."/>
            <person name="Ouedraogo J.P."/>
            <person name="Overkamp K.M."/>
            <person name="Park H.-S."/>
            <person name="Perrone G."/>
            <person name="Piumi F."/>
            <person name="Punt P.J."/>
            <person name="Ram A.F."/>
            <person name="Ramon A."/>
            <person name="Rauscher S."/>
            <person name="Record E."/>
            <person name="Riano-Pachon D.M."/>
            <person name="Robert V."/>
            <person name="Roehrig J."/>
            <person name="Ruller R."/>
            <person name="Salamov A."/>
            <person name="Salih N.S."/>
            <person name="Samson R.A."/>
            <person name="Sandor E."/>
            <person name="Sanguinetti M."/>
            <person name="Schuetze T."/>
            <person name="Sepcic K."/>
            <person name="Shelest E."/>
            <person name="Sherlock G."/>
            <person name="Sophianopoulou V."/>
            <person name="Squina F.M."/>
            <person name="Sun H."/>
            <person name="Susca A."/>
            <person name="Todd R.B."/>
            <person name="Tsang A."/>
            <person name="Unkles S.E."/>
            <person name="van de Wiele N."/>
            <person name="van Rossen-Uffink D."/>
            <person name="Oliveira J.V."/>
            <person name="Vesth T.C."/>
            <person name="Visser J."/>
            <person name="Yu J.-H."/>
            <person name="Zhou M."/>
            <person name="Andersen M.R."/>
            <person name="Archer D.B."/>
            <person name="Baker S.E."/>
            <person name="Benoit I."/>
            <person name="Brakhage A.A."/>
            <person name="Braus G.H."/>
            <person name="Fischer R."/>
            <person name="Frisvad J.C."/>
            <person name="Goldman G.H."/>
            <person name="Houbraken J."/>
            <person name="Oakley B."/>
            <person name="Pocsi I."/>
            <person name="Scazzocchio C."/>
            <person name="Seiboth B."/>
            <person name="vanKuyk P.A."/>
            <person name="Wortman J."/>
            <person name="Dyer P.S."/>
            <person name="Grigoriev I.V."/>
        </authorList>
    </citation>
    <scope>NUCLEOTIDE SEQUENCE [LARGE SCALE GENOMIC DNA]</scope>
    <source>
        <strain evidence="3">CBS 506.65</strain>
    </source>
</reference>
<name>A0A1L9SD06_9EURO</name>
<dbReference type="Proteomes" id="UP000184188">
    <property type="component" value="Unassembled WGS sequence"/>
</dbReference>
<evidence type="ECO:0000313" key="2">
    <source>
        <dbReference type="EMBL" id="OJJ45076.1"/>
    </source>
</evidence>
<evidence type="ECO:0008006" key="4">
    <source>
        <dbReference type="Google" id="ProtNLM"/>
    </source>
</evidence>
<dbReference type="VEuPathDB" id="FungiDB:ASPZODRAFT_134504"/>
<dbReference type="RefSeq" id="XP_022579586.1">
    <property type="nucleotide sequence ID" value="XM_022723548.1"/>
</dbReference>
<evidence type="ECO:0000313" key="3">
    <source>
        <dbReference type="Proteomes" id="UP000184188"/>
    </source>
</evidence>
<keyword evidence="1" id="KW-1133">Transmembrane helix</keyword>
<sequence length="126" mass="13955">MSDPFSVASSAVGIISLGLAVCGEIVAYGRAFRDYGEEVRNMVSKAESLCHPLKSLREMIENNQIHQPDVAINISERILDIEGAVKRLQDKLKRYGPKHDAKGVSDKGKTTLRGLCIIFGRMHCKR</sequence>
<evidence type="ECO:0000256" key="1">
    <source>
        <dbReference type="SAM" id="Phobius"/>
    </source>
</evidence>
<keyword evidence="1" id="KW-0812">Transmembrane</keyword>
<feature type="transmembrane region" description="Helical" evidence="1">
    <location>
        <begin position="6"/>
        <end position="28"/>
    </location>
</feature>
<gene>
    <name evidence="2" type="ORF">ASPZODRAFT_134504</name>
</gene>
<dbReference type="AlphaFoldDB" id="A0A1L9SD06"/>
<protein>
    <recommendedName>
        <fullName evidence="4">Fungal N-terminal domain-containing protein</fullName>
    </recommendedName>
</protein>
<dbReference type="OrthoDB" id="1577640at2759"/>
<keyword evidence="3" id="KW-1185">Reference proteome</keyword>